<organism evidence="2 3">
    <name type="scientific">Prauserella cavernicola</name>
    <dbReference type="NCBI Taxonomy" id="2800127"/>
    <lineage>
        <taxon>Bacteria</taxon>
        <taxon>Bacillati</taxon>
        <taxon>Actinomycetota</taxon>
        <taxon>Actinomycetes</taxon>
        <taxon>Pseudonocardiales</taxon>
        <taxon>Pseudonocardiaceae</taxon>
        <taxon>Prauserella</taxon>
    </lineage>
</organism>
<dbReference type="PANTHER" id="PTHR43162:SF1">
    <property type="entry name" value="PRESTALK A DIFFERENTIATION PROTEIN A"/>
    <property type="match status" value="1"/>
</dbReference>
<dbReference type="InterPro" id="IPR036291">
    <property type="entry name" value="NAD(P)-bd_dom_sf"/>
</dbReference>
<dbReference type="Gene3D" id="3.40.50.720">
    <property type="entry name" value="NAD(P)-binding Rossmann-like Domain"/>
    <property type="match status" value="1"/>
</dbReference>
<proteinExistence type="predicted"/>
<protein>
    <submittedName>
        <fullName evidence="2">NAD(P)H-binding protein</fullName>
    </submittedName>
</protein>
<evidence type="ECO:0000313" key="2">
    <source>
        <dbReference type="EMBL" id="MBK1783151.1"/>
    </source>
</evidence>
<comment type="caution">
    <text evidence="2">The sequence shown here is derived from an EMBL/GenBank/DDBJ whole genome shotgun (WGS) entry which is preliminary data.</text>
</comment>
<dbReference type="EMBL" id="JAENJH010000001">
    <property type="protein sequence ID" value="MBK1783151.1"/>
    <property type="molecule type" value="Genomic_DNA"/>
</dbReference>
<dbReference type="AlphaFoldDB" id="A0A934QNJ2"/>
<dbReference type="Gene3D" id="3.30.70.100">
    <property type="match status" value="2"/>
</dbReference>
<name>A0A934QNJ2_9PSEU</name>
<dbReference type="Gene3D" id="3.90.25.10">
    <property type="entry name" value="UDP-galactose 4-epimerase, domain 1"/>
    <property type="match status" value="1"/>
</dbReference>
<dbReference type="InterPro" id="IPR011008">
    <property type="entry name" value="Dimeric_a/b-barrel"/>
</dbReference>
<dbReference type="SUPFAM" id="SSF51735">
    <property type="entry name" value="NAD(P)-binding Rossmann-fold domains"/>
    <property type="match status" value="1"/>
</dbReference>
<evidence type="ECO:0000313" key="3">
    <source>
        <dbReference type="Proteomes" id="UP000635245"/>
    </source>
</evidence>
<dbReference type="PANTHER" id="PTHR43162">
    <property type="match status" value="1"/>
</dbReference>
<gene>
    <name evidence="2" type="ORF">JHE00_02350</name>
</gene>
<accession>A0A934QNJ2</accession>
<keyword evidence="3" id="KW-1185">Reference proteome</keyword>
<dbReference type="Pfam" id="PF05368">
    <property type="entry name" value="NmrA"/>
    <property type="match status" value="1"/>
</dbReference>
<feature type="domain" description="NmrA-like" evidence="1">
    <location>
        <begin position="4"/>
        <end position="225"/>
    </location>
</feature>
<dbReference type="SUPFAM" id="SSF54909">
    <property type="entry name" value="Dimeric alpha+beta barrel"/>
    <property type="match status" value="1"/>
</dbReference>
<dbReference type="RefSeq" id="WP_200314247.1">
    <property type="nucleotide sequence ID" value="NZ_JAENJH010000001.1"/>
</dbReference>
<dbReference type="Proteomes" id="UP000635245">
    <property type="component" value="Unassembled WGS sequence"/>
</dbReference>
<evidence type="ECO:0000259" key="1">
    <source>
        <dbReference type="Pfam" id="PF05368"/>
    </source>
</evidence>
<dbReference type="InterPro" id="IPR051604">
    <property type="entry name" value="Ergot_Alk_Oxidoreductase"/>
</dbReference>
<reference evidence="2" key="1">
    <citation type="submission" date="2020-12" db="EMBL/GenBank/DDBJ databases">
        <title>Prauserella sp. ASG 168, a novel actinomycete isolated from cave rock.</title>
        <authorList>
            <person name="Suriyachadkun C."/>
        </authorList>
    </citation>
    <scope>NUCLEOTIDE SEQUENCE</scope>
    <source>
        <strain evidence="2">ASG 168</strain>
    </source>
</reference>
<sequence>MDETTTVLVTGATGNVGREVALGLARRGVRVRALTRDPEGARLPSAIEVVRGSQRELRGLEGVDAVFLMWPGIGDLAAAREADATIAAHTGRVVFLSSAAVRDGVEHYDNTIGRSHHAIERAIRESGLSWTFLRPTAFATNLLVWAEQTRGGDVVRGAFGDVPVTLLDERDLAEVAVEALTDERYAGRVLELTGRDLLTPVEQVARIAERIGRPLHWEELPERDWRAGLLGSGFTEADADWFRESFEDMRAEPGPVLDTVELVTGRPPRTFGDWLSRHAAEFTDPAPEIEHPDAGLALVSTWTLDTSRRQRAAADAAMAAWGDAPWPAGLLSHSVLLGTDGRTVLNYSQWTGPEAVEAFRDTDPPERIRAIDDAVPGIRRDGLGSYTRYRSVVPDAGLRTGVVVLVSFETDGQRAARSFVDTLLDEHHPATRPDSEPVGGMASNHFHVAVDGSSVVNYAEFRDEAAHQAVVESRLRAEDAVPALIEATPGLRGLGFQRFLPYRRLTAPRPPVRD</sequence>
<dbReference type="InterPro" id="IPR008030">
    <property type="entry name" value="NmrA-like"/>
</dbReference>